<feature type="signal peptide" evidence="2">
    <location>
        <begin position="1"/>
        <end position="18"/>
    </location>
</feature>
<dbReference type="PANTHER" id="PTHR12411">
    <property type="entry name" value="CYSTEINE PROTEASE FAMILY C1-RELATED"/>
    <property type="match status" value="1"/>
</dbReference>
<organism evidence="4 5">
    <name type="scientific">Pelagicoccus mobilis</name>
    <dbReference type="NCBI Taxonomy" id="415221"/>
    <lineage>
        <taxon>Bacteria</taxon>
        <taxon>Pseudomonadati</taxon>
        <taxon>Verrucomicrobiota</taxon>
        <taxon>Opitutia</taxon>
        <taxon>Puniceicoccales</taxon>
        <taxon>Pelagicoccaceae</taxon>
        <taxon>Pelagicoccus</taxon>
    </lineage>
</organism>
<reference evidence="4" key="1">
    <citation type="submission" date="2021-01" db="EMBL/GenBank/DDBJ databases">
        <title>Modified the classification status of verrucomicrobia.</title>
        <authorList>
            <person name="Feng X."/>
        </authorList>
    </citation>
    <scope>NUCLEOTIDE SEQUENCE</scope>
    <source>
        <strain evidence="4">KCTC 13126</strain>
    </source>
</reference>
<evidence type="ECO:0000256" key="2">
    <source>
        <dbReference type="SAM" id="SignalP"/>
    </source>
</evidence>
<feature type="domain" description="Peptidase C1A papain C-terminal" evidence="3">
    <location>
        <begin position="133"/>
        <end position="362"/>
    </location>
</feature>
<dbReference type="InterPro" id="IPR000668">
    <property type="entry name" value="Peptidase_C1A_C"/>
</dbReference>
<comment type="caution">
    <text evidence="4">The sequence shown here is derived from an EMBL/GenBank/DDBJ whole genome shotgun (WGS) entry which is preliminary data.</text>
</comment>
<dbReference type="InterPro" id="IPR038765">
    <property type="entry name" value="Papain-like_cys_pep_sf"/>
</dbReference>
<dbReference type="RefSeq" id="WP_200359021.1">
    <property type="nucleotide sequence ID" value="NZ_JAENIL010000078.1"/>
</dbReference>
<keyword evidence="5" id="KW-1185">Reference proteome</keyword>
<sequence>MKTALVLLSLALITSVFARDVYESLQAGGKTYTQVMVLSANESSLSIKHSRGISQIALADLAPELQSKYGYRASADAARNRKLEQMRRVQTAEANERLQAKVKIAQSRSRAQAATASPSVRSAFARFGVDPHLSSELDLRPSFRGHGISIRKQRGPSCSVHAIAAALEYQFAEEKGKKINVSERYLVEATSKTLGRQTRNDMDAVSGGSGAVEEGFSLEQVFQAIRGHGLALEVPNEKGYPQTSLPKEFENINFSPFQIPGAKTEAGVGNLIHVLNAKMPVVVGVGWPNGMRVRNTSVLSKQPPADGIGHAVTIVGYRCPTGKIEDTKFIFRNSWGPRWGAGGYGFFTYEYLLKNLWSSYVVELR</sequence>
<dbReference type="Gene3D" id="3.90.70.10">
    <property type="entry name" value="Cysteine proteinases"/>
    <property type="match status" value="1"/>
</dbReference>
<name>A0A934RYW8_9BACT</name>
<dbReference type="AlphaFoldDB" id="A0A934RYW8"/>
<dbReference type="Proteomes" id="UP000617628">
    <property type="component" value="Unassembled WGS sequence"/>
</dbReference>
<proteinExistence type="inferred from homology"/>
<keyword evidence="2" id="KW-0732">Signal</keyword>
<evidence type="ECO:0000313" key="5">
    <source>
        <dbReference type="Proteomes" id="UP000617628"/>
    </source>
</evidence>
<dbReference type="Pfam" id="PF00112">
    <property type="entry name" value="Peptidase_C1"/>
    <property type="match status" value="1"/>
</dbReference>
<dbReference type="GO" id="GO:0006508">
    <property type="term" value="P:proteolysis"/>
    <property type="evidence" value="ECO:0007669"/>
    <property type="project" value="InterPro"/>
</dbReference>
<dbReference type="GO" id="GO:0008234">
    <property type="term" value="F:cysteine-type peptidase activity"/>
    <property type="evidence" value="ECO:0007669"/>
    <property type="project" value="InterPro"/>
</dbReference>
<comment type="similarity">
    <text evidence="1">Belongs to the peptidase C1 family.</text>
</comment>
<accession>A0A934RYW8</accession>
<evidence type="ECO:0000256" key="1">
    <source>
        <dbReference type="ARBA" id="ARBA00008455"/>
    </source>
</evidence>
<protein>
    <recommendedName>
        <fullName evidence="3">Peptidase C1A papain C-terminal domain-containing protein</fullName>
    </recommendedName>
</protein>
<dbReference type="EMBL" id="JAENIL010000078">
    <property type="protein sequence ID" value="MBK1880255.1"/>
    <property type="molecule type" value="Genomic_DNA"/>
</dbReference>
<evidence type="ECO:0000313" key="4">
    <source>
        <dbReference type="EMBL" id="MBK1880255.1"/>
    </source>
</evidence>
<feature type="chain" id="PRO_5036782267" description="Peptidase C1A papain C-terminal domain-containing protein" evidence="2">
    <location>
        <begin position="19"/>
        <end position="365"/>
    </location>
</feature>
<dbReference type="SMART" id="SM00645">
    <property type="entry name" value="Pept_C1"/>
    <property type="match status" value="1"/>
</dbReference>
<dbReference type="SUPFAM" id="SSF54001">
    <property type="entry name" value="Cysteine proteinases"/>
    <property type="match status" value="1"/>
</dbReference>
<evidence type="ECO:0000259" key="3">
    <source>
        <dbReference type="SMART" id="SM00645"/>
    </source>
</evidence>
<gene>
    <name evidence="4" type="ORF">JIN87_25450</name>
</gene>
<dbReference type="InterPro" id="IPR013128">
    <property type="entry name" value="Peptidase_C1A"/>
</dbReference>